<evidence type="ECO:0000256" key="3">
    <source>
        <dbReference type="ARBA" id="ARBA00037931"/>
    </source>
</evidence>
<evidence type="ECO:0000313" key="6">
    <source>
        <dbReference type="Proteomes" id="UP000030671"/>
    </source>
</evidence>
<name>W4KCP4_HETIT</name>
<dbReference type="InParanoid" id="W4KCP4"/>
<sequence>PPTPIHLIRSHASPVSAVCFSDDNERIYSGDSSGLVVITSTRSLRALASWNAHTDGILGIQEWNEQLITHSRDHKLHVWKRPTQGHSSVGDSALLPGLPNPALAYSMDVNSLNYCRFSLLPLGKSSPIAAEEALIALPNLIESSLADIWMLPSQERIHAAIGKGKLDSLPMPGTDGRGIKNSTGIIMSMHLLPGRPPMGAAPSSSESRSKHPQLLTSYENGSVSMWQYSVDKEKSIEGIGWERLWSTKMHVESGLLMAMAASANHHLALSVSADHLIARYNLAALDDDANSVGAACTAHRTKRPGNGSIALREDGRVCAVGGWDGKIRLYSAKTLKPLGTLVYHKDSVQAIAWARLPQHRPMEVLKDCDSEDDMSSAEKENRERWLVSGGKDGRLAIWGLMEF</sequence>
<keyword evidence="6" id="KW-1185">Reference proteome</keyword>
<evidence type="ECO:0000256" key="2">
    <source>
        <dbReference type="ARBA" id="ARBA00022737"/>
    </source>
</evidence>
<keyword evidence="2" id="KW-0677">Repeat</keyword>
<feature type="non-terminal residue" evidence="5">
    <location>
        <position position="403"/>
    </location>
</feature>
<accession>W4KCP4</accession>
<dbReference type="SMART" id="SM00320">
    <property type="entry name" value="WD40"/>
    <property type="match status" value="5"/>
</dbReference>
<feature type="non-terminal residue" evidence="5">
    <location>
        <position position="1"/>
    </location>
</feature>
<dbReference type="Proteomes" id="UP000030671">
    <property type="component" value="Unassembled WGS sequence"/>
</dbReference>
<proteinExistence type="inferred from homology"/>
<dbReference type="Gene3D" id="2.130.10.10">
    <property type="entry name" value="YVTN repeat-like/Quinoprotein amine dehydrogenase"/>
    <property type="match status" value="2"/>
</dbReference>
<dbReference type="PANTHER" id="PTHR19854">
    <property type="entry name" value="TRANSDUCIN BETA-LIKE 3"/>
    <property type="match status" value="1"/>
</dbReference>
<dbReference type="RefSeq" id="XP_009545394.1">
    <property type="nucleotide sequence ID" value="XM_009547099.1"/>
</dbReference>
<dbReference type="eggNOG" id="KOG0322">
    <property type="taxonomic scope" value="Eukaryota"/>
</dbReference>
<organism evidence="5 6">
    <name type="scientific">Heterobasidion irregulare (strain TC 32-1)</name>
    <dbReference type="NCBI Taxonomy" id="747525"/>
    <lineage>
        <taxon>Eukaryota</taxon>
        <taxon>Fungi</taxon>
        <taxon>Dikarya</taxon>
        <taxon>Basidiomycota</taxon>
        <taxon>Agaricomycotina</taxon>
        <taxon>Agaricomycetes</taxon>
        <taxon>Russulales</taxon>
        <taxon>Bondarzewiaceae</taxon>
        <taxon>Heterobasidion</taxon>
        <taxon>Heterobasidion annosum species complex</taxon>
    </lineage>
</organism>
<dbReference type="EMBL" id="KI925457">
    <property type="protein sequence ID" value="ETW83110.1"/>
    <property type="molecule type" value="Genomic_DNA"/>
</dbReference>
<evidence type="ECO:0000256" key="1">
    <source>
        <dbReference type="ARBA" id="ARBA00022574"/>
    </source>
</evidence>
<dbReference type="Pfam" id="PF00400">
    <property type="entry name" value="WD40"/>
    <property type="match status" value="2"/>
</dbReference>
<dbReference type="STRING" id="747525.W4KCP4"/>
<dbReference type="FunCoup" id="W4KCP4">
    <property type="interactions" value="175"/>
</dbReference>
<reference evidence="5 6" key="1">
    <citation type="journal article" date="2012" name="New Phytol.">
        <title>Insight into trade-off between wood decay and parasitism from the genome of a fungal forest pathogen.</title>
        <authorList>
            <person name="Olson A."/>
            <person name="Aerts A."/>
            <person name="Asiegbu F."/>
            <person name="Belbahri L."/>
            <person name="Bouzid O."/>
            <person name="Broberg A."/>
            <person name="Canback B."/>
            <person name="Coutinho P.M."/>
            <person name="Cullen D."/>
            <person name="Dalman K."/>
            <person name="Deflorio G."/>
            <person name="van Diepen L.T."/>
            <person name="Dunand C."/>
            <person name="Duplessis S."/>
            <person name="Durling M."/>
            <person name="Gonthier P."/>
            <person name="Grimwood J."/>
            <person name="Fossdal C.G."/>
            <person name="Hansson D."/>
            <person name="Henrissat B."/>
            <person name="Hietala A."/>
            <person name="Himmelstrand K."/>
            <person name="Hoffmeister D."/>
            <person name="Hogberg N."/>
            <person name="James T.Y."/>
            <person name="Karlsson M."/>
            <person name="Kohler A."/>
            <person name="Kues U."/>
            <person name="Lee Y.H."/>
            <person name="Lin Y.C."/>
            <person name="Lind M."/>
            <person name="Lindquist E."/>
            <person name="Lombard V."/>
            <person name="Lucas S."/>
            <person name="Lunden K."/>
            <person name="Morin E."/>
            <person name="Murat C."/>
            <person name="Park J."/>
            <person name="Raffaello T."/>
            <person name="Rouze P."/>
            <person name="Salamov A."/>
            <person name="Schmutz J."/>
            <person name="Solheim H."/>
            <person name="Stahlberg J."/>
            <person name="Velez H."/>
            <person name="de Vries R.P."/>
            <person name="Wiebenga A."/>
            <person name="Woodward S."/>
            <person name="Yakovlev I."/>
            <person name="Garbelotto M."/>
            <person name="Martin F."/>
            <person name="Grigoriev I.V."/>
            <person name="Stenlid J."/>
        </authorList>
    </citation>
    <scope>NUCLEOTIDE SEQUENCE [LARGE SCALE GENOMIC DNA]</scope>
    <source>
        <strain evidence="5 6">TC 32-1</strain>
    </source>
</reference>
<dbReference type="InterPro" id="IPR036322">
    <property type="entry name" value="WD40_repeat_dom_sf"/>
</dbReference>
<protein>
    <recommendedName>
        <fullName evidence="4">ASTRA-associated protein 1</fullName>
    </recommendedName>
</protein>
<evidence type="ECO:0000313" key="5">
    <source>
        <dbReference type="EMBL" id="ETW83110.1"/>
    </source>
</evidence>
<dbReference type="HOGENOM" id="CLU_041940_0_2_1"/>
<dbReference type="AlphaFoldDB" id="W4KCP4"/>
<dbReference type="InterPro" id="IPR015943">
    <property type="entry name" value="WD40/YVTN_repeat-like_dom_sf"/>
</dbReference>
<dbReference type="OrthoDB" id="7668193at2759"/>
<dbReference type="KEGG" id="hir:HETIRDRAFT_238895"/>
<evidence type="ECO:0000256" key="4">
    <source>
        <dbReference type="ARBA" id="ARBA00040563"/>
    </source>
</evidence>
<dbReference type="SUPFAM" id="SSF50978">
    <property type="entry name" value="WD40 repeat-like"/>
    <property type="match status" value="1"/>
</dbReference>
<gene>
    <name evidence="5" type="ORF">HETIRDRAFT_238895</name>
</gene>
<dbReference type="GeneID" id="20668814"/>
<keyword evidence="1" id="KW-0853">WD repeat</keyword>
<comment type="similarity">
    <text evidence="3">Belongs to the WD repeat ASA1 family.</text>
</comment>
<dbReference type="InterPro" id="IPR001680">
    <property type="entry name" value="WD40_rpt"/>
</dbReference>
<dbReference type="PANTHER" id="PTHR19854:SF1">
    <property type="entry name" value="GUANINE NUCLEOTIDE-BINDING PROTEIN SUBUNIT BETA-LIKE PROTEIN 1"/>
    <property type="match status" value="1"/>
</dbReference>